<name>D5V0J1_ARCNC</name>
<gene>
    <name evidence="1" type="ordered locus">Arnit_2150</name>
</gene>
<organism evidence="1 2">
    <name type="scientific">Arcobacter nitrofigilis (strain ATCC 33309 / DSM 7299 / CCUG 15893 / LMG 7604 / NCTC 12251 / CI)</name>
    <name type="common">Campylobacter nitrofigilis</name>
    <dbReference type="NCBI Taxonomy" id="572480"/>
    <lineage>
        <taxon>Bacteria</taxon>
        <taxon>Pseudomonadati</taxon>
        <taxon>Campylobacterota</taxon>
        <taxon>Epsilonproteobacteria</taxon>
        <taxon>Campylobacterales</taxon>
        <taxon>Arcobacteraceae</taxon>
        <taxon>Arcobacter</taxon>
    </lineage>
</organism>
<sequence>MENKIEIISIDKVNSDINFQLLASRLLEFIGFYKSDSERI</sequence>
<keyword evidence="2" id="KW-1185">Reference proteome</keyword>
<reference evidence="1 2" key="1">
    <citation type="journal article" date="2010" name="Stand. Genomic Sci.">
        <title>Complete genome sequence of Arcobacter nitrofigilis type strain (CI).</title>
        <authorList>
            <person name="Pati A."/>
            <person name="Gronow S."/>
            <person name="Lapidus A."/>
            <person name="Copeland A."/>
            <person name="Glavina Del Rio T."/>
            <person name="Nolan M."/>
            <person name="Lucas S."/>
            <person name="Tice H."/>
            <person name="Cheng J.F."/>
            <person name="Han C."/>
            <person name="Chertkov O."/>
            <person name="Bruce D."/>
            <person name="Tapia R."/>
            <person name="Goodwin L."/>
            <person name="Pitluck S."/>
            <person name="Liolios K."/>
            <person name="Ivanova N."/>
            <person name="Mavromatis K."/>
            <person name="Chen A."/>
            <person name="Palaniappan K."/>
            <person name="Land M."/>
            <person name="Hauser L."/>
            <person name="Chang Y.J."/>
            <person name="Jeffries C.D."/>
            <person name="Detter J.C."/>
            <person name="Rohde M."/>
            <person name="Goker M."/>
            <person name="Bristow J."/>
            <person name="Eisen J.A."/>
            <person name="Markowitz V."/>
            <person name="Hugenholtz P."/>
            <person name="Klenk H.P."/>
            <person name="Kyrpides N.C."/>
        </authorList>
    </citation>
    <scope>NUCLEOTIDE SEQUENCE [LARGE SCALE GENOMIC DNA]</scope>
    <source>
        <strain evidence="2">ATCC 33309 / DSM 7299 / CCUG 15893 / LMG 7604 / NCTC 12251 / CI</strain>
    </source>
</reference>
<accession>D5V0J1</accession>
<dbReference type="AlphaFoldDB" id="D5V0J1"/>
<evidence type="ECO:0000313" key="1">
    <source>
        <dbReference type="EMBL" id="ADG93803.1"/>
    </source>
</evidence>
<dbReference type="EMBL" id="CP001999">
    <property type="protein sequence ID" value="ADG93803.1"/>
    <property type="molecule type" value="Genomic_DNA"/>
</dbReference>
<dbReference type="HOGENOM" id="CLU_3284063_0_0_7"/>
<evidence type="ECO:0000313" key="2">
    <source>
        <dbReference type="Proteomes" id="UP000000939"/>
    </source>
</evidence>
<dbReference type="RefSeq" id="WP_013135948.1">
    <property type="nucleotide sequence ID" value="NC_014166.1"/>
</dbReference>
<dbReference type="STRING" id="572480.Arnit_2150"/>
<proteinExistence type="predicted"/>
<dbReference type="KEGG" id="ant:Arnit_2150"/>
<protein>
    <submittedName>
        <fullName evidence="1">Uncharacterized protein</fullName>
    </submittedName>
</protein>
<dbReference type="Proteomes" id="UP000000939">
    <property type="component" value="Chromosome"/>
</dbReference>